<proteinExistence type="predicted"/>
<feature type="compositionally biased region" description="Basic and acidic residues" evidence="1">
    <location>
        <begin position="50"/>
        <end position="67"/>
    </location>
</feature>
<evidence type="ECO:0000313" key="2">
    <source>
        <dbReference type="EMBL" id="TKC00853.1"/>
    </source>
</evidence>
<dbReference type="Proteomes" id="UP000308181">
    <property type="component" value="Unassembled WGS sequence"/>
</dbReference>
<name>A0A4U1C5Y7_9SPHI</name>
<dbReference type="EMBL" id="SWBP01000001">
    <property type="protein sequence ID" value="TKC00853.1"/>
    <property type="molecule type" value="Genomic_DNA"/>
</dbReference>
<reference evidence="2 3" key="1">
    <citation type="submission" date="2019-04" db="EMBL/GenBank/DDBJ databases">
        <title>Pedobacter sp. AR-3-17 sp. nov., isolated from Arctic soil.</title>
        <authorList>
            <person name="Dahal R.H."/>
            <person name="Kim D.-U."/>
        </authorList>
    </citation>
    <scope>NUCLEOTIDE SEQUENCE [LARGE SCALE GENOMIC DNA]</scope>
    <source>
        <strain evidence="2 3">AR-3-17</strain>
    </source>
</reference>
<protein>
    <submittedName>
        <fullName evidence="2">Uncharacterized protein</fullName>
    </submittedName>
</protein>
<accession>A0A4U1C5Y7</accession>
<gene>
    <name evidence="2" type="ORF">FA046_04030</name>
</gene>
<sequence length="79" mass="9208">MDVKDKNWESGPHQDHLDKRIKEQITRAAEEADRRKDNLDDKGEGSYQEKNGDEDKQFEGLKSEPKLDQQPTPPETEKE</sequence>
<comment type="caution">
    <text evidence="2">The sequence shown here is derived from an EMBL/GenBank/DDBJ whole genome shotgun (WGS) entry which is preliminary data.</text>
</comment>
<feature type="region of interest" description="Disordered" evidence="1">
    <location>
        <begin position="1"/>
        <end position="79"/>
    </location>
</feature>
<dbReference type="RefSeq" id="WP_136825058.1">
    <property type="nucleotide sequence ID" value="NZ_SWBP01000001.1"/>
</dbReference>
<dbReference type="OrthoDB" id="770083at2"/>
<organism evidence="2 3">
    <name type="scientific">Pedobacter cryophilus</name>
    <dbReference type="NCBI Taxonomy" id="2571271"/>
    <lineage>
        <taxon>Bacteria</taxon>
        <taxon>Pseudomonadati</taxon>
        <taxon>Bacteroidota</taxon>
        <taxon>Sphingobacteriia</taxon>
        <taxon>Sphingobacteriales</taxon>
        <taxon>Sphingobacteriaceae</taxon>
        <taxon>Pedobacter</taxon>
    </lineage>
</organism>
<dbReference type="AlphaFoldDB" id="A0A4U1C5Y7"/>
<keyword evidence="3" id="KW-1185">Reference proteome</keyword>
<feature type="compositionally biased region" description="Basic and acidic residues" evidence="1">
    <location>
        <begin position="1"/>
        <end position="44"/>
    </location>
</feature>
<evidence type="ECO:0000313" key="3">
    <source>
        <dbReference type="Proteomes" id="UP000308181"/>
    </source>
</evidence>
<evidence type="ECO:0000256" key="1">
    <source>
        <dbReference type="SAM" id="MobiDB-lite"/>
    </source>
</evidence>